<dbReference type="EMBL" id="BLAU01000001">
    <property type="protein sequence ID" value="GET19906.1"/>
    <property type="molecule type" value="Genomic_DNA"/>
</dbReference>
<dbReference type="InterPro" id="IPR029052">
    <property type="entry name" value="Metallo-depent_PP-like"/>
</dbReference>
<dbReference type="PROSITE" id="PS51257">
    <property type="entry name" value="PROKAR_LIPOPROTEIN"/>
    <property type="match status" value="1"/>
</dbReference>
<dbReference type="AlphaFoldDB" id="A0A2P8CJZ7"/>
<organism evidence="3 4">
    <name type="scientific">Prolixibacter denitrificans</name>
    <dbReference type="NCBI Taxonomy" id="1541063"/>
    <lineage>
        <taxon>Bacteria</taxon>
        <taxon>Pseudomonadati</taxon>
        <taxon>Bacteroidota</taxon>
        <taxon>Bacteroidia</taxon>
        <taxon>Marinilabiliales</taxon>
        <taxon>Prolixibacteraceae</taxon>
        <taxon>Prolixibacter</taxon>
    </lineage>
</organism>
<dbReference type="Gene3D" id="3.60.21.10">
    <property type="match status" value="1"/>
</dbReference>
<comment type="caution">
    <text evidence="3">The sequence shown here is derived from an EMBL/GenBank/DDBJ whole genome shotgun (WGS) entry which is preliminary data.</text>
</comment>
<proteinExistence type="predicted"/>
<gene>
    <name evidence="3" type="ORF">CLV93_101237</name>
    <name evidence="2" type="ORF">JCM18694_01520</name>
</gene>
<dbReference type="RefSeq" id="WP_106540340.1">
    <property type="nucleotide sequence ID" value="NZ_BLAU01000001.1"/>
</dbReference>
<reference evidence="3 4" key="1">
    <citation type="submission" date="2018-03" db="EMBL/GenBank/DDBJ databases">
        <title>Genomic Encyclopedia of Archaeal and Bacterial Type Strains, Phase II (KMG-II): from individual species to whole genera.</title>
        <authorList>
            <person name="Goeker M."/>
        </authorList>
    </citation>
    <scope>NUCLEOTIDE SEQUENCE [LARGE SCALE GENOMIC DNA]</scope>
    <source>
        <strain evidence="3 4">DSM 27267</strain>
    </source>
</reference>
<dbReference type="Proteomes" id="UP000396862">
    <property type="component" value="Unassembled WGS sequence"/>
</dbReference>
<dbReference type="Proteomes" id="UP000240621">
    <property type="component" value="Unassembled WGS sequence"/>
</dbReference>
<protein>
    <submittedName>
        <fullName evidence="3">Calcineurin-like phosphoesterase family protein</fullName>
    </submittedName>
</protein>
<dbReference type="OrthoDB" id="9816081at2"/>
<dbReference type="Pfam" id="PF00149">
    <property type="entry name" value="Metallophos"/>
    <property type="match status" value="1"/>
</dbReference>
<evidence type="ECO:0000313" key="4">
    <source>
        <dbReference type="Proteomes" id="UP000240621"/>
    </source>
</evidence>
<dbReference type="PANTHER" id="PTHR43143">
    <property type="entry name" value="METALLOPHOSPHOESTERASE, CALCINEURIN SUPERFAMILY"/>
    <property type="match status" value="1"/>
</dbReference>
<sequence length="342" mass="38878">MAFNRRNFLKTSALIIGLLTIVPSMQSCSSGRRPEHVSFAVCSDVNADVIPDAARRLKDFVKAAEKNNVDFIISLGAFCPPKPEYKEFINIWNSFDGDTYQVLGEHDLDEASKNDFLRFTDMPSNYYAFKKGNVHFIVLDTNYLFFRNEYIDYDHGNFYDEVKKGVNYVSPKELDWLKKELKRSNLTTIIFSHQSLENPKGCANGADVRKILEEANKEAGYKKVVACFSGHDGTDVEKTINGIHYIRINSLSYRWVGEDYQSDKHYPAAIDHNFPLAKFTLPYKEPLYGIVKITPGKLTLTGKQTSFIPPEPANLGVPYNLNGSPVTPEISNRQFTWGKQEK</sequence>
<dbReference type="PANTHER" id="PTHR43143:SF1">
    <property type="entry name" value="SERINE_THREONINE-PROTEIN PHOSPHATASE CPPED1"/>
    <property type="match status" value="1"/>
</dbReference>
<accession>A0A2P8CJZ7</accession>
<dbReference type="InterPro" id="IPR004843">
    <property type="entry name" value="Calcineurin-like_PHP"/>
</dbReference>
<dbReference type="EMBL" id="PYGC01000001">
    <property type="protein sequence ID" value="PSK85284.1"/>
    <property type="molecule type" value="Genomic_DNA"/>
</dbReference>
<evidence type="ECO:0000259" key="1">
    <source>
        <dbReference type="Pfam" id="PF00149"/>
    </source>
</evidence>
<name>A0A2P8CJZ7_9BACT</name>
<dbReference type="InterPro" id="IPR051918">
    <property type="entry name" value="STPP_CPPED1"/>
</dbReference>
<feature type="domain" description="Calcineurin-like phosphoesterase" evidence="1">
    <location>
        <begin position="39"/>
        <end position="232"/>
    </location>
</feature>
<evidence type="ECO:0000313" key="3">
    <source>
        <dbReference type="EMBL" id="PSK85284.1"/>
    </source>
</evidence>
<evidence type="ECO:0000313" key="5">
    <source>
        <dbReference type="Proteomes" id="UP000396862"/>
    </source>
</evidence>
<dbReference type="SUPFAM" id="SSF56300">
    <property type="entry name" value="Metallo-dependent phosphatases"/>
    <property type="match status" value="1"/>
</dbReference>
<reference evidence="2 5" key="2">
    <citation type="submission" date="2019-10" db="EMBL/GenBank/DDBJ databases">
        <title>Prolixibacter strains distinguished by the presence of nitrate reductase genes were adept at nitrate-dependent anaerobic corrosion of metallic iron and carbon steel.</title>
        <authorList>
            <person name="Iino T."/>
            <person name="Shono N."/>
            <person name="Ito K."/>
            <person name="Nakamura R."/>
            <person name="Sueoka K."/>
            <person name="Harayama S."/>
            <person name="Ohkuma M."/>
        </authorList>
    </citation>
    <scope>NUCLEOTIDE SEQUENCE [LARGE SCALE GENOMIC DNA]</scope>
    <source>
        <strain evidence="2 5">MIC1-1</strain>
    </source>
</reference>
<keyword evidence="5" id="KW-1185">Reference proteome</keyword>
<evidence type="ECO:0000313" key="2">
    <source>
        <dbReference type="EMBL" id="GET19906.1"/>
    </source>
</evidence>